<dbReference type="HOGENOM" id="CLU_1385380_0_0_1"/>
<reference evidence="3" key="3">
    <citation type="submission" date="2015-06" db="UniProtKB">
        <authorList>
            <consortium name="EnsemblMetazoa"/>
        </authorList>
    </citation>
    <scope>IDENTIFICATION</scope>
</reference>
<gene>
    <name evidence="2" type="ORF">CAPTEDRAFT_218821</name>
</gene>
<dbReference type="AlphaFoldDB" id="R7TH96"/>
<feature type="region of interest" description="Disordered" evidence="1">
    <location>
        <begin position="163"/>
        <end position="197"/>
    </location>
</feature>
<feature type="compositionally biased region" description="Polar residues" evidence="1">
    <location>
        <begin position="180"/>
        <end position="197"/>
    </location>
</feature>
<protein>
    <submittedName>
        <fullName evidence="2 3">Uncharacterized protein</fullName>
    </submittedName>
</protein>
<dbReference type="EMBL" id="KB309882">
    <property type="protein sequence ID" value="ELT93089.1"/>
    <property type="molecule type" value="Genomic_DNA"/>
</dbReference>
<accession>R7TH96</accession>
<evidence type="ECO:0000313" key="4">
    <source>
        <dbReference type="Proteomes" id="UP000014760"/>
    </source>
</evidence>
<evidence type="ECO:0000313" key="2">
    <source>
        <dbReference type="EMBL" id="ELT93089.1"/>
    </source>
</evidence>
<dbReference type="EnsemblMetazoa" id="CapteT218821">
    <property type="protein sequence ID" value="CapteP218821"/>
    <property type="gene ID" value="CapteG218821"/>
</dbReference>
<organism evidence="2">
    <name type="scientific">Capitella teleta</name>
    <name type="common">Polychaete worm</name>
    <dbReference type="NCBI Taxonomy" id="283909"/>
    <lineage>
        <taxon>Eukaryota</taxon>
        <taxon>Metazoa</taxon>
        <taxon>Spiralia</taxon>
        <taxon>Lophotrochozoa</taxon>
        <taxon>Annelida</taxon>
        <taxon>Polychaeta</taxon>
        <taxon>Sedentaria</taxon>
        <taxon>Scolecida</taxon>
        <taxon>Capitellidae</taxon>
        <taxon>Capitella</taxon>
    </lineage>
</organism>
<dbReference type="EMBL" id="AMQN01012984">
    <property type="status" value="NOT_ANNOTATED_CDS"/>
    <property type="molecule type" value="Genomic_DNA"/>
</dbReference>
<dbReference type="Proteomes" id="UP000014760">
    <property type="component" value="Unassembled WGS sequence"/>
</dbReference>
<evidence type="ECO:0000256" key="1">
    <source>
        <dbReference type="SAM" id="MobiDB-lite"/>
    </source>
</evidence>
<proteinExistence type="predicted"/>
<evidence type="ECO:0000313" key="3">
    <source>
        <dbReference type="EnsemblMetazoa" id="CapteP218821"/>
    </source>
</evidence>
<reference evidence="2 4" key="2">
    <citation type="journal article" date="2013" name="Nature">
        <title>Insights into bilaterian evolution from three spiralian genomes.</title>
        <authorList>
            <person name="Simakov O."/>
            <person name="Marletaz F."/>
            <person name="Cho S.J."/>
            <person name="Edsinger-Gonzales E."/>
            <person name="Havlak P."/>
            <person name="Hellsten U."/>
            <person name="Kuo D.H."/>
            <person name="Larsson T."/>
            <person name="Lv J."/>
            <person name="Arendt D."/>
            <person name="Savage R."/>
            <person name="Osoegawa K."/>
            <person name="de Jong P."/>
            <person name="Grimwood J."/>
            <person name="Chapman J.A."/>
            <person name="Shapiro H."/>
            <person name="Aerts A."/>
            <person name="Otillar R.P."/>
            <person name="Terry A.Y."/>
            <person name="Boore J.L."/>
            <person name="Grigoriev I.V."/>
            <person name="Lindberg D.R."/>
            <person name="Seaver E.C."/>
            <person name="Weisblat D.A."/>
            <person name="Putnam N.H."/>
            <person name="Rokhsar D.S."/>
        </authorList>
    </citation>
    <scope>NUCLEOTIDE SEQUENCE</scope>
    <source>
        <strain evidence="2 4">I ESC-2004</strain>
    </source>
</reference>
<keyword evidence="4" id="KW-1185">Reference proteome</keyword>
<reference evidence="4" key="1">
    <citation type="submission" date="2012-12" db="EMBL/GenBank/DDBJ databases">
        <authorList>
            <person name="Hellsten U."/>
            <person name="Grimwood J."/>
            <person name="Chapman J.A."/>
            <person name="Shapiro H."/>
            <person name="Aerts A."/>
            <person name="Otillar R.P."/>
            <person name="Terry A.Y."/>
            <person name="Boore J.L."/>
            <person name="Simakov O."/>
            <person name="Marletaz F."/>
            <person name="Cho S.-J."/>
            <person name="Edsinger-Gonzales E."/>
            <person name="Havlak P."/>
            <person name="Kuo D.-H."/>
            <person name="Larsson T."/>
            <person name="Lv J."/>
            <person name="Arendt D."/>
            <person name="Savage R."/>
            <person name="Osoegawa K."/>
            <person name="de Jong P."/>
            <person name="Lindberg D.R."/>
            <person name="Seaver E.C."/>
            <person name="Weisblat D.A."/>
            <person name="Putnam N.H."/>
            <person name="Grigoriev I.V."/>
            <person name="Rokhsar D.S."/>
        </authorList>
    </citation>
    <scope>NUCLEOTIDE SEQUENCE</scope>
    <source>
        <strain evidence="4">I ESC-2004</strain>
    </source>
</reference>
<name>R7TH96_CAPTE</name>
<dbReference type="OrthoDB" id="10037682at2759"/>
<sequence>MSEVKNVSSSNRYKEYRRLLAPGPSHRPSANIRDPIIGTMAYSYYMMANSRQGSRPASQQQRAGYSYQPYMHEKSIFDHTGCPNSYFIIHPQWTSERASMRKMHSMERRHYDWANRPSHVGPPALVDNLQPMLQRKREQDSALRLSLPNGAAPRNDIMTSREHVLHSRMTPTRLERSMTWAPNPTQQPYNMANTARD</sequence>